<dbReference type="EMBL" id="WNKU01000015">
    <property type="protein sequence ID" value="MTV49814.1"/>
    <property type="molecule type" value="Genomic_DNA"/>
</dbReference>
<dbReference type="RefSeq" id="WP_170291944.1">
    <property type="nucleotide sequence ID" value="NZ_WNKU01000015.1"/>
</dbReference>
<dbReference type="AlphaFoldDB" id="A0A6I3SLK7"/>
<sequence>MNPKKKAYYLMFPISLVVASIYVAIGGLLTKLISYGFGLNLSTQDCILAGFVLLGAVIVVTSTLFMEDVKVVVKWLRDES</sequence>
<feature type="transmembrane region" description="Helical" evidence="1">
    <location>
        <begin position="47"/>
        <end position="66"/>
    </location>
</feature>
<dbReference type="Proteomes" id="UP000430670">
    <property type="component" value="Unassembled WGS sequence"/>
</dbReference>
<keyword evidence="1" id="KW-0472">Membrane</keyword>
<protein>
    <submittedName>
        <fullName evidence="2">Uncharacterized protein</fullName>
    </submittedName>
</protein>
<keyword evidence="1" id="KW-0812">Transmembrane</keyword>
<evidence type="ECO:0000256" key="1">
    <source>
        <dbReference type="SAM" id="Phobius"/>
    </source>
</evidence>
<feature type="transmembrane region" description="Helical" evidence="1">
    <location>
        <begin position="7"/>
        <end position="27"/>
    </location>
</feature>
<evidence type="ECO:0000313" key="3">
    <source>
        <dbReference type="Proteomes" id="UP000430670"/>
    </source>
</evidence>
<organism evidence="2 3">
    <name type="scientific">Heliobacterium mobile</name>
    <name type="common">Heliobacillus mobilis</name>
    <dbReference type="NCBI Taxonomy" id="28064"/>
    <lineage>
        <taxon>Bacteria</taxon>
        <taxon>Bacillati</taxon>
        <taxon>Bacillota</taxon>
        <taxon>Clostridia</taxon>
        <taxon>Eubacteriales</taxon>
        <taxon>Heliobacteriaceae</taxon>
        <taxon>Heliobacterium</taxon>
    </lineage>
</organism>
<keyword evidence="3" id="KW-1185">Reference proteome</keyword>
<reference evidence="2 3" key="1">
    <citation type="submission" date="2019-11" db="EMBL/GenBank/DDBJ databases">
        <title>Whole-genome sequence of a the green, strictly anaerobic photosynthetic bacterium Heliobacillus mobilis DSM 6151.</title>
        <authorList>
            <person name="Kyndt J.A."/>
            <person name="Meyer T.E."/>
        </authorList>
    </citation>
    <scope>NUCLEOTIDE SEQUENCE [LARGE SCALE GENOMIC DNA]</scope>
    <source>
        <strain evidence="2 3">DSM 6151</strain>
    </source>
</reference>
<comment type="caution">
    <text evidence="2">The sequence shown here is derived from an EMBL/GenBank/DDBJ whole genome shotgun (WGS) entry which is preliminary data.</text>
</comment>
<evidence type="ECO:0000313" key="2">
    <source>
        <dbReference type="EMBL" id="MTV49814.1"/>
    </source>
</evidence>
<name>A0A6I3SLK7_HELMO</name>
<keyword evidence="1" id="KW-1133">Transmembrane helix</keyword>
<gene>
    <name evidence="2" type="ORF">GJ688_12615</name>
</gene>
<accession>A0A6I3SLK7</accession>
<proteinExistence type="predicted"/>